<dbReference type="GO" id="GO:0004386">
    <property type="term" value="F:helicase activity"/>
    <property type="evidence" value="ECO:0007669"/>
    <property type="project" value="UniProtKB-KW"/>
</dbReference>
<evidence type="ECO:0000256" key="5">
    <source>
        <dbReference type="ARBA" id="ARBA00022840"/>
    </source>
</evidence>
<name>A0AA87ZI54_FICCA</name>
<protein>
    <recommendedName>
        <fullName evidence="12">Protein CHROMATIN REMODELING 24</fullName>
    </recommendedName>
</protein>
<dbReference type="PANTHER" id="PTHR45629">
    <property type="entry name" value="SNF2/RAD54 FAMILY MEMBER"/>
    <property type="match status" value="1"/>
</dbReference>
<dbReference type="FunFam" id="3.40.50.10810:FF:000055">
    <property type="entry name" value="Protein CHROMATIN REMODELING 24"/>
    <property type="match status" value="1"/>
</dbReference>
<comment type="similarity">
    <text evidence="1">Belongs to the SNF2/RAD54 helicase family.</text>
</comment>
<feature type="region of interest" description="Disordered" evidence="7">
    <location>
        <begin position="156"/>
        <end position="176"/>
    </location>
</feature>
<dbReference type="GO" id="GO:0006310">
    <property type="term" value="P:DNA recombination"/>
    <property type="evidence" value="ECO:0007669"/>
    <property type="project" value="UniProtKB-KW"/>
</dbReference>
<dbReference type="Proteomes" id="UP001187192">
    <property type="component" value="Unassembled WGS sequence"/>
</dbReference>
<evidence type="ECO:0000313" key="10">
    <source>
        <dbReference type="EMBL" id="GMN33305.1"/>
    </source>
</evidence>
<keyword evidence="3" id="KW-0378">Hydrolase</keyword>
<evidence type="ECO:0000256" key="3">
    <source>
        <dbReference type="ARBA" id="ARBA00022801"/>
    </source>
</evidence>
<gene>
    <name evidence="10" type="ORF">TIFTF001_004087</name>
</gene>
<keyword evidence="6" id="KW-0233">DNA recombination</keyword>
<feature type="compositionally biased region" description="Acidic residues" evidence="7">
    <location>
        <begin position="37"/>
        <end position="46"/>
    </location>
</feature>
<evidence type="ECO:0008006" key="12">
    <source>
        <dbReference type="Google" id="ProtNLM"/>
    </source>
</evidence>
<dbReference type="CDD" id="cd18793">
    <property type="entry name" value="SF2_C_SNF"/>
    <property type="match status" value="1"/>
</dbReference>
<dbReference type="PROSITE" id="PS51194">
    <property type="entry name" value="HELICASE_CTER"/>
    <property type="match status" value="1"/>
</dbReference>
<dbReference type="SUPFAM" id="SSF52540">
    <property type="entry name" value="P-loop containing nucleoside triphosphate hydrolases"/>
    <property type="match status" value="2"/>
</dbReference>
<keyword evidence="2" id="KW-0547">Nucleotide-binding</keyword>
<dbReference type="EMBL" id="BTGU01000004">
    <property type="protein sequence ID" value="GMN33305.1"/>
    <property type="molecule type" value="Genomic_DNA"/>
</dbReference>
<keyword evidence="11" id="KW-1185">Reference proteome</keyword>
<dbReference type="Gene3D" id="3.40.50.300">
    <property type="entry name" value="P-loop containing nucleotide triphosphate hydrolases"/>
    <property type="match status" value="1"/>
</dbReference>
<evidence type="ECO:0000256" key="6">
    <source>
        <dbReference type="ARBA" id="ARBA00023172"/>
    </source>
</evidence>
<proteinExistence type="inferred from homology"/>
<dbReference type="AlphaFoldDB" id="A0AA87ZI54"/>
<keyword evidence="4" id="KW-0347">Helicase</keyword>
<feature type="region of interest" description="Disordered" evidence="7">
    <location>
        <begin position="188"/>
        <end position="239"/>
    </location>
</feature>
<dbReference type="InterPro" id="IPR050496">
    <property type="entry name" value="SNF2_RAD54_helicase_repair"/>
</dbReference>
<dbReference type="GO" id="GO:0015616">
    <property type="term" value="F:DNA translocase activity"/>
    <property type="evidence" value="ECO:0007669"/>
    <property type="project" value="TreeGrafter"/>
</dbReference>
<dbReference type="GO" id="GO:0016787">
    <property type="term" value="F:hydrolase activity"/>
    <property type="evidence" value="ECO:0007669"/>
    <property type="project" value="UniProtKB-KW"/>
</dbReference>
<sequence length="1194" mass="135502">MAEKKSTSKRPPQSLNDSHYRFLQDLSAPPKPKPNLSDEDFEDSEDEKSQSKVKIEGRRGQNEAVDRDSSLDDDNVPSFSVFAEFDTPPEKDKPTKVEIEGRRSLNKLSSQVDQENPEKREVPDEPTFSEQEKPAKVKIEGRRRLCKLSSEVDQENLEKRAVPDEPTFSEQEKPAKVKIEGRRRLCKLSSQVDQENPEKRAVPDEPTFADVTDFESPLPLIPPPRDINGSDKNGGDNEIRDILNDLSARLEFLSIEKRKGINKTHPVESSLPKSKYNEIEEEKKVDLLEYASAESSFSLASDASDSSSDATKNAKRCTAIADYEDATDRDLHYIHESEISSRADHRNVGDNFVSKHSLVSHVKEVKENKQREQKGNNHVDKVHGATKYNEYKKSEVSKIDKKLVDLGKSSMYQLEEREDSDEDDCVVVSGKKFAKEGTKLKEHDVSNEADVLEEDSSIILRGARYTYKLQGNIAKMLYPHQREGLKWLWSLHCQRKGGILGDDMGLGKTMQICGFLAGLFHSRLIKRAMIVAPKTLLPHWIKELSVVGLSDKTREYFGTCAKARQYELQYVLQDKGILLTTYDIVRVNSKSLRGDKYNYFDDDDESEDNVTWDYMILDEGHLIKNPSTQRAKSLLEIPSAHRIIISGTPIQNNLKELWALFNFCCPELLGDKQGFKERFEDAMLRGNEKNATEREKRIGSEVAKKLRECIQPYFLRRLKKEVFNEDAGEKNAKLSKKNEMIVWLRLTSCQRQIYEAYLKSELVLSAFDGSPLAALTILKKICDHPLLLTKRAAEDVLEEMDTMLKPEEVNMAEKLAMYIADSADTDGFEENHVNISCKISFILSLLEDLIPKGHNILIFSQTRKMLNLIQDSLESNGYGFLRIDGTTKPSDRLKIVNDFQNGIGAPIFLLTSQVGGLGLTLTRADRVIVVDPAWNPSTDNQSVDRAYRIGQTKDVLVYRLMTCGTVEEKIYRKQIFKGGLFRTATEHKEQTRYFSQQDLRELFSLPAQGFDVSPTQQQLHEEHDRQHIVDDNLKAHIKFLESLGIAGVSHHSLLFSKAAPVQEVQEVQGEEELIRKPAATFVGASASSVSVERSPDGAEYAFKPKDIRFNTKTLSPDSGGKLTESDIKERIDRLTKTLENKALIFKLPDNGKKIKKQIAELSEQLCRIKMDKENKKEVIDLDSLTGEFRKALNV</sequence>
<feature type="domain" description="Helicase ATP-binding" evidence="8">
    <location>
        <begin position="489"/>
        <end position="667"/>
    </location>
</feature>
<feature type="region of interest" description="Disordered" evidence="7">
    <location>
        <begin position="1"/>
        <end position="136"/>
    </location>
</feature>
<dbReference type="InterPro" id="IPR049730">
    <property type="entry name" value="SNF2/RAD54-like_C"/>
</dbReference>
<evidence type="ECO:0000259" key="9">
    <source>
        <dbReference type="PROSITE" id="PS51194"/>
    </source>
</evidence>
<evidence type="ECO:0000256" key="7">
    <source>
        <dbReference type="SAM" id="MobiDB-lite"/>
    </source>
</evidence>
<evidence type="ECO:0000313" key="11">
    <source>
        <dbReference type="Proteomes" id="UP001187192"/>
    </source>
</evidence>
<accession>A0AA87ZI54</accession>
<dbReference type="InterPro" id="IPR001650">
    <property type="entry name" value="Helicase_C-like"/>
</dbReference>
<reference evidence="10" key="1">
    <citation type="submission" date="2023-07" db="EMBL/GenBank/DDBJ databases">
        <title>draft genome sequence of fig (Ficus carica).</title>
        <authorList>
            <person name="Takahashi T."/>
            <person name="Nishimura K."/>
        </authorList>
    </citation>
    <scope>NUCLEOTIDE SEQUENCE</scope>
</reference>
<dbReference type="PROSITE" id="PS51192">
    <property type="entry name" value="HELICASE_ATP_BIND_1"/>
    <property type="match status" value="1"/>
</dbReference>
<dbReference type="InterPro" id="IPR000330">
    <property type="entry name" value="SNF2_N"/>
</dbReference>
<dbReference type="InterPro" id="IPR038718">
    <property type="entry name" value="SNF2-like_sf"/>
</dbReference>
<dbReference type="GO" id="GO:0005524">
    <property type="term" value="F:ATP binding"/>
    <property type="evidence" value="ECO:0007669"/>
    <property type="project" value="UniProtKB-KW"/>
</dbReference>
<evidence type="ECO:0000256" key="2">
    <source>
        <dbReference type="ARBA" id="ARBA00022741"/>
    </source>
</evidence>
<dbReference type="Pfam" id="PF00271">
    <property type="entry name" value="Helicase_C"/>
    <property type="match status" value="1"/>
</dbReference>
<feature type="compositionally biased region" description="Basic and acidic residues" evidence="7">
    <location>
        <begin position="47"/>
        <end position="70"/>
    </location>
</feature>
<organism evidence="10 11">
    <name type="scientific">Ficus carica</name>
    <name type="common">Common fig</name>
    <dbReference type="NCBI Taxonomy" id="3494"/>
    <lineage>
        <taxon>Eukaryota</taxon>
        <taxon>Viridiplantae</taxon>
        <taxon>Streptophyta</taxon>
        <taxon>Embryophyta</taxon>
        <taxon>Tracheophyta</taxon>
        <taxon>Spermatophyta</taxon>
        <taxon>Magnoliopsida</taxon>
        <taxon>eudicotyledons</taxon>
        <taxon>Gunneridae</taxon>
        <taxon>Pentapetalae</taxon>
        <taxon>rosids</taxon>
        <taxon>fabids</taxon>
        <taxon>Rosales</taxon>
        <taxon>Moraceae</taxon>
        <taxon>Ficeae</taxon>
        <taxon>Ficus</taxon>
    </lineage>
</organism>
<dbReference type="SMART" id="SM00487">
    <property type="entry name" value="DEXDc"/>
    <property type="match status" value="1"/>
</dbReference>
<feature type="domain" description="Helicase C-terminal" evidence="9">
    <location>
        <begin position="845"/>
        <end position="1000"/>
    </location>
</feature>
<evidence type="ECO:0000256" key="4">
    <source>
        <dbReference type="ARBA" id="ARBA00022806"/>
    </source>
</evidence>
<dbReference type="InterPro" id="IPR014001">
    <property type="entry name" value="Helicase_ATP-bd"/>
</dbReference>
<dbReference type="Gene3D" id="3.40.50.10810">
    <property type="entry name" value="Tandem AAA-ATPase domain"/>
    <property type="match status" value="1"/>
</dbReference>
<dbReference type="Pfam" id="PF00176">
    <property type="entry name" value="SNF2-rel_dom"/>
    <property type="match status" value="1"/>
</dbReference>
<evidence type="ECO:0000256" key="1">
    <source>
        <dbReference type="ARBA" id="ARBA00007025"/>
    </source>
</evidence>
<evidence type="ECO:0000259" key="8">
    <source>
        <dbReference type="PROSITE" id="PS51192"/>
    </source>
</evidence>
<keyword evidence="5" id="KW-0067">ATP-binding</keyword>
<feature type="compositionally biased region" description="Basic and acidic residues" evidence="7">
    <location>
        <begin position="88"/>
        <end position="103"/>
    </location>
</feature>
<dbReference type="InterPro" id="IPR027417">
    <property type="entry name" value="P-loop_NTPase"/>
</dbReference>
<comment type="caution">
    <text evidence="10">The sequence shown here is derived from an EMBL/GenBank/DDBJ whole genome shotgun (WGS) entry which is preliminary data.</text>
</comment>
<dbReference type="PANTHER" id="PTHR45629:SF7">
    <property type="entry name" value="DNA EXCISION REPAIR PROTEIN ERCC-6-RELATED"/>
    <property type="match status" value="1"/>
</dbReference>
<dbReference type="SMART" id="SM00490">
    <property type="entry name" value="HELICc"/>
    <property type="match status" value="1"/>
</dbReference>